<dbReference type="EMBL" id="BEZZ01127840">
    <property type="protein sequence ID" value="GCC44004.1"/>
    <property type="molecule type" value="Genomic_DNA"/>
</dbReference>
<evidence type="ECO:0000313" key="2">
    <source>
        <dbReference type="EMBL" id="GCC44004.1"/>
    </source>
</evidence>
<organism evidence="2 3">
    <name type="scientific">Chiloscyllium punctatum</name>
    <name type="common">Brownbanded bambooshark</name>
    <name type="synonym">Hemiscyllium punctatum</name>
    <dbReference type="NCBI Taxonomy" id="137246"/>
    <lineage>
        <taxon>Eukaryota</taxon>
        <taxon>Metazoa</taxon>
        <taxon>Chordata</taxon>
        <taxon>Craniata</taxon>
        <taxon>Vertebrata</taxon>
        <taxon>Chondrichthyes</taxon>
        <taxon>Elasmobranchii</taxon>
        <taxon>Galeomorphii</taxon>
        <taxon>Galeoidea</taxon>
        <taxon>Orectolobiformes</taxon>
        <taxon>Hemiscylliidae</taxon>
        <taxon>Chiloscyllium</taxon>
    </lineage>
</organism>
<accession>A0A401TN01</accession>
<proteinExistence type="predicted"/>
<evidence type="ECO:0000313" key="3">
    <source>
        <dbReference type="Proteomes" id="UP000287033"/>
    </source>
</evidence>
<gene>
    <name evidence="2" type="ORF">chiPu_0028278</name>
</gene>
<comment type="caution">
    <text evidence="2">The sequence shown here is derived from an EMBL/GenBank/DDBJ whole genome shotgun (WGS) entry which is preliminary data.</text>
</comment>
<feature type="region of interest" description="Disordered" evidence="1">
    <location>
        <begin position="1"/>
        <end position="40"/>
    </location>
</feature>
<sequence length="79" mass="8671">MKSRSADLKFDDNPTPGTHRWSGPCARGLEGGRNERGLGAPLRCPARAQRRPFCPSRLHPPTSRPGTLGYFERLCGVVP</sequence>
<protein>
    <submittedName>
        <fullName evidence="2">Uncharacterized protein</fullName>
    </submittedName>
</protein>
<dbReference type="Proteomes" id="UP000287033">
    <property type="component" value="Unassembled WGS sequence"/>
</dbReference>
<dbReference type="AlphaFoldDB" id="A0A401TN01"/>
<reference evidence="2 3" key="1">
    <citation type="journal article" date="2018" name="Nat. Ecol. Evol.">
        <title>Shark genomes provide insights into elasmobranch evolution and the origin of vertebrates.</title>
        <authorList>
            <person name="Hara Y"/>
            <person name="Yamaguchi K"/>
            <person name="Onimaru K"/>
            <person name="Kadota M"/>
            <person name="Koyanagi M"/>
            <person name="Keeley SD"/>
            <person name="Tatsumi K"/>
            <person name="Tanaka K"/>
            <person name="Motone F"/>
            <person name="Kageyama Y"/>
            <person name="Nozu R"/>
            <person name="Adachi N"/>
            <person name="Nishimura O"/>
            <person name="Nakagawa R"/>
            <person name="Tanegashima C"/>
            <person name="Kiyatake I"/>
            <person name="Matsumoto R"/>
            <person name="Murakumo K"/>
            <person name="Nishida K"/>
            <person name="Terakita A"/>
            <person name="Kuratani S"/>
            <person name="Sato K"/>
            <person name="Hyodo S Kuraku.S."/>
        </authorList>
    </citation>
    <scope>NUCLEOTIDE SEQUENCE [LARGE SCALE GENOMIC DNA]</scope>
</reference>
<name>A0A401TN01_CHIPU</name>
<evidence type="ECO:0000256" key="1">
    <source>
        <dbReference type="SAM" id="MobiDB-lite"/>
    </source>
</evidence>
<feature type="compositionally biased region" description="Basic and acidic residues" evidence="1">
    <location>
        <begin position="1"/>
        <end position="12"/>
    </location>
</feature>
<keyword evidence="3" id="KW-1185">Reference proteome</keyword>